<dbReference type="InterPro" id="IPR003615">
    <property type="entry name" value="HNH_nuc"/>
</dbReference>
<name>A0A4Z0MGJ9_9BACT</name>
<reference evidence="2 3" key="1">
    <citation type="submission" date="2019-04" db="EMBL/GenBank/DDBJ databases">
        <authorList>
            <person name="Feng G."/>
            <person name="Zhang J."/>
            <person name="Zhu H."/>
        </authorList>
    </citation>
    <scope>NUCLEOTIDE SEQUENCE [LARGE SCALE GENOMIC DNA]</scope>
    <source>
        <strain evidence="2 3">JCM 19491</strain>
    </source>
</reference>
<gene>
    <name evidence="2" type="ORF">EU557_20505</name>
</gene>
<dbReference type="Proteomes" id="UP000298284">
    <property type="component" value="Unassembled WGS sequence"/>
</dbReference>
<dbReference type="Pfam" id="PF13391">
    <property type="entry name" value="HNH_2"/>
    <property type="match status" value="1"/>
</dbReference>
<dbReference type="CDD" id="cd00085">
    <property type="entry name" value="HNHc"/>
    <property type="match status" value="1"/>
</dbReference>
<dbReference type="RefSeq" id="WP_135532346.1">
    <property type="nucleotide sequence ID" value="NZ_SRKZ01000006.1"/>
</dbReference>
<evidence type="ECO:0000259" key="1">
    <source>
        <dbReference type="Pfam" id="PF13391"/>
    </source>
</evidence>
<keyword evidence="3" id="KW-1185">Reference proteome</keyword>
<evidence type="ECO:0000313" key="3">
    <source>
        <dbReference type="Proteomes" id="UP000298284"/>
    </source>
</evidence>
<dbReference type="AlphaFoldDB" id="A0A4Z0MGJ9"/>
<feature type="domain" description="HNH nuclease" evidence="1">
    <location>
        <begin position="111"/>
        <end position="167"/>
    </location>
</feature>
<sequence>MLISSGSPRSLGHLRQTVAYAALDAALWLLLQDRATRQLFREALLDRYFPQTRFRYRPTAGPDALRDLDRQMLEEPAAVYHTRLNLTDEVETAVRSAVFKREVLRVYDHTCAISGLKLVSTGTSAVAPLLNACHIVPWAVSHDDTISNGLALCPNLHRAFDRNLFWVDEAYQVRMATSFAELGGQAYGIQQFEGVQLRLPALPEWHPGQENFKKQR</sequence>
<evidence type="ECO:0000313" key="2">
    <source>
        <dbReference type="EMBL" id="TGD78487.1"/>
    </source>
</evidence>
<proteinExistence type="predicted"/>
<dbReference type="OrthoDB" id="67788at2"/>
<protein>
    <recommendedName>
        <fullName evidence="1">HNH nuclease domain-containing protein</fullName>
    </recommendedName>
</protein>
<accession>A0A4Z0MGJ9</accession>
<comment type="caution">
    <text evidence="2">The sequence shown here is derived from an EMBL/GenBank/DDBJ whole genome shotgun (WGS) entry which is preliminary data.</text>
</comment>
<dbReference type="EMBL" id="SRKZ01000006">
    <property type="protein sequence ID" value="TGD78487.1"/>
    <property type="molecule type" value="Genomic_DNA"/>
</dbReference>
<organism evidence="2 3">
    <name type="scientific">Hymenobacter wooponensis</name>
    <dbReference type="NCBI Taxonomy" id="1525360"/>
    <lineage>
        <taxon>Bacteria</taxon>
        <taxon>Pseudomonadati</taxon>
        <taxon>Bacteroidota</taxon>
        <taxon>Cytophagia</taxon>
        <taxon>Cytophagales</taxon>
        <taxon>Hymenobacteraceae</taxon>
        <taxon>Hymenobacter</taxon>
    </lineage>
</organism>